<dbReference type="InterPro" id="IPR000064">
    <property type="entry name" value="NLP_P60_dom"/>
</dbReference>
<keyword evidence="9" id="KW-1185">Reference proteome</keyword>
<dbReference type="InterPro" id="IPR051794">
    <property type="entry name" value="PG_Endopeptidase_C40"/>
</dbReference>
<dbReference type="Pfam" id="PF00877">
    <property type="entry name" value="NLPC_P60"/>
    <property type="match status" value="1"/>
</dbReference>
<gene>
    <name evidence="8" type="ORF">G5C65_29155</name>
</gene>
<feature type="region of interest" description="Disordered" evidence="5">
    <location>
        <begin position="38"/>
        <end position="58"/>
    </location>
</feature>
<feature type="domain" description="NlpC/P60" evidence="7">
    <location>
        <begin position="298"/>
        <end position="413"/>
    </location>
</feature>
<comment type="similarity">
    <text evidence="1">Belongs to the peptidase C40 family.</text>
</comment>
<evidence type="ECO:0000256" key="2">
    <source>
        <dbReference type="ARBA" id="ARBA00022670"/>
    </source>
</evidence>
<comment type="caution">
    <text evidence="8">The sequence shown here is derived from an EMBL/GenBank/DDBJ whole genome shotgun (WGS) entry which is preliminary data.</text>
</comment>
<dbReference type="PANTHER" id="PTHR47359:SF3">
    <property type="entry name" value="NLP_P60 DOMAIN-CONTAINING PROTEIN-RELATED"/>
    <property type="match status" value="1"/>
</dbReference>
<protein>
    <submittedName>
        <fullName evidence="8">Glycoside hydrolase</fullName>
    </submittedName>
</protein>
<evidence type="ECO:0000256" key="3">
    <source>
        <dbReference type="ARBA" id="ARBA00022801"/>
    </source>
</evidence>
<dbReference type="InterPro" id="IPR038765">
    <property type="entry name" value="Papain-like_cys_pep_sf"/>
</dbReference>
<dbReference type="PROSITE" id="PS51935">
    <property type="entry name" value="NLPC_P60"/>
    <property type="match status" value="1"/>
</dbReference>
<organism evidence="8 9">
    <name type="scientific">Streptomyces boncukensis</name>
    <dbReference type="NCBI Taxonomy" id="2711219"/>
    <lineage>
        <taxon>Bacteria</taxon>
        <taxon>Bacillati</taxon>
        <taxon>Actinomycetota</taxon>
        <taxon>Actinomycetes</taxon>
        <taxon>Kitasatosporales</taxon>
        <taxon>Streptomycetaceae</taxon>
        <taxon>Streptomyces</taxon>
    </lineage>
</organism>
<keyword evidence="3 8" id="KW-0378">Hydrolase</keyword>
<dbReference type="Gene3D" id="6.10.250.3150">
    <property type="match status" value="1"/>
</dbReference>
<dbReference type="RefSeq" id="WP_165302038.1">
    <property type="nucleotide sequence ID" value="NZ_JAAKZZ010000444.1"/>
</dbReference>
<evidence type="ECO:0000256" key="5">
    <source>
        <dbReference type="SAM" id="MobiDB-lite"/>
    </source>
</evidence>
<evidence type="ECO:0000256" key="4">
    <source>
        <dbReference type="ARBA" id="ARBA00022807"/>
    </source>
</evidence>
<evidence type="ECO:0000313" key="8">
    <source>
        <dbReference type="EMBL" id="NGO72348.1"/>
    </source>
</evidence>
<reference evidence="8 9" key="1">
    <citation type="submission" date="2020-02" db="EMBL/GenBank/DDBJ databases">
        <title>Whole-genome analyses of novel actinobacteria.</title>
        <authorList>
            <person name="Sahin N."/>
            <person name="Tatar D."/>
        </authorList>
    </citation>
    <scope>NUCLEOTIDE SEQUENCE [LARGE SCALE GENOMIC DNA]</scope>
    <source>
        <strain evidence="8 9">SB3404</strain>
    </source>
</reference>
<keyword evidence="4" id="KW-0788">Thiol protease</keyword>
<dbReference type="EMBL" id="JAAKZZ010000444">
    <property type="protein sequence ID" value="NGO72348.1"/>
    <property type="molecule type" value="Genomic_DNA"/>
</dbReference>
<feature type="chain" id="PRO_5026294318" evidence="6">
    <location>
        <begin position="43"/>
        <end position="413"/>
    </location>
</feature>
<feature type="compositionally biased region" description="Basic and acidic residues" evidence="5">
    <location>
        <begin position="230"/>
        <end position="263"/>
    </location>
</feature>
<dbReference type="SUPFAM" id="SSF54001">
    <property type="entry name" value="Cysteine proteinases"/>
    <property type="match status" value="1"/>
</dbReference>
<dbReference type="PANTHER" id="PTHR47359">
    <property type="entry name" value="PEPTIDOGLYCAN DL-ENDOPEPTIDASE CWLO"/>
    <property type="match status" value="1"/>
</dbReference>
<keyword evidence="6" id="KW-0732">Signal</keyword>
<dbReference type="GO" id="GO:0008234">
    <property type="term" value="F:cysteine-type peptidase activity"/>
    <property type="evidence" value="ECO:0007669"/>
    <property type="project" value="UniProtKB-KW"/>
</dbReference>
<evidence type="ECO:0000259" key="7">
    <source>
        <dbReference type="PROSITE" id="PS51935"/>
    </source>
</evidence>
<keyword evidence="2" id="KW-0645">Protease</keyword>
<dbReference type="AlphaFoldDB" id="A0A6G4X4M7"/>
<proteinExistence type="inferred from homology"/>
<dbReference type="Gene3D" id="3.90.1720.10">
    <property type="entry name" value="endopeptidase domain like (from Nostoc punctiforme)"/>
    <property type="match status" value="1"/>
</dbReference>
<evidence type="ECO:0000256" key="1">
    <source>
        <dbReference type="ARBA" id="ARBA00007074"/>
    </source>
</evidence>
<dbReference type="Proteomes" id="UP000477722">
    <property type="component" value="Unassembled WGS sequence"/>
</dbReference>
<feature type="region of interest" description="Disordered" evidence="5">
    <location>
        <begin position="230"/>
        <end position="295"/>
    </location>
</feature>
<name>A0A6G4X4M7_9ACTN</name>
<evidence type="ECO:0000313" key="9">
    <source>
        <dbReference type="Proteomes" id="UP000477722"/>
    </source>
</evidence>
<dbReference type="GO" id="GO:0006508">
    <property type="term" value="P:proteolysis"/>
    <property type="evidence" value="ECO:0007669"/>
    <property type="project" value="UniProtKB-KW"/>
</dbReference>
<evidence type="ECO:0000256" key="6">
    <source>
        <dbReference type="SAM" id="SignalP"/>
    </source>
</evidence>
<accession>A0A6G4X4M7</accession>
<feature type="signal peptide" evidence="6">
    <location>
        <begin position="1"/>
        <end position="42"/>
    </location>
</feature>
<sequence length="413" mass="45239">MASHRKQPRTRALATAASARGALGISSAALASLTLLSQSAHASPTDPPDRNSGKPSLAEVQKRVDALYRQAGSATQKYNAAKEATGRQRDKVNRTLDQVAKRTDRLNDARRALGRYAAAQYRTGGVSETATLLLTEDPQQFFTQRHLMNRLTGSQKKAVTDYEKQQRAAGSRRAEATRQLARLSASQKRLKANRSEIRSKLSEARELLSKLTAEEKARLAEIERKKRAEARQKAMERAEAERREQARKERERQRERQRERESDTGDQQDGPDSDTGSDTGSGTGTGSGDTSTPDSSYAAKAAKVLGFAKQQLGKPYVWGATGPNSYDCSGFTQAAWKEGGASLPRTTFDQVKVGTKVARSALRPGDLIFFYDDVSHVGIYTGDGQMIHAPKPGTNIRFESIDTMPFHSAVRPA</sequence>